<feature type="non-terminal residue" evidence="2">
    <location>
        <position position="1"/>
    </location>
</feature>
<organism evidence="2">
    <name type="scientific">marine metagenome</name>
    <dbReference type="NCBI Taxonomy" id="408172"/>
    <lineage>
        <taxon>unclassified sequences</taxon>
        <taxon>metagenomes</taxon>
        <taxon>ecological metagenomes</taxon>
    </lineage>
</organism>
<evidence type="ECO:0000313" key="2">
    <source>
        <dbReference type="EMBL" id="SUZ48504.1"/>
    </source>
</evidence>
<dbReference type="Pfam" id="PF01370">
    <property type="entry name" value="Epimerase"/>
    <property type="match status" value="1"/>
</dbReference>
<dbReference type="PANTHER" id="PTHR43245">
    <property type="entry name" value="BIFUNCTIONAL POLYMYXIN RESISTANCE PROTEIN ARNA"/>
    <property type="match status" value="1"/>
</dbReference>
<dbReference type="EMBL" id="UINC01000071">
    <property type="protein sequence ID" value="SUZ48504.1"/>
    <property type="molecule type" value="Genomic_DNA"/>
</dbReference>
<name>A0A381N379_9ZZZZ</name>
<proteinExistence type="predicted"/>
<dbReference type="InterPro" id="IPR050177">
    <property type="entry name" value="Lipid_A_modif_metabolic_enz"/>
</dbReference>
<accession>A0A381N379</accession>
<dbReference type="Gene3D" id="3.40.50.720">
    <property type="entry name" value="NAD(P)-binding Rossmann-like Domain"/>
    <property type="match status" value="1"/>
</dbReference>
<dbReference type="AlphaFoldDB" id="A0A381N379"/>
<sequence length="339" mass="37038">VSSSTILLTGGCGFLGQHVTQYLLDAFPEGRIRIIDLAANPLAYVDFSGEPRVETHLGLDIRDLASIQDAFQGVDAVVNLASVVSPSLRSRDRLEEVNVVGTRNVLAAAEAAGVDRFVQVSSAAALGYTDDPLTPADESFEFDWSIAHAKNKFYMLSKYRADVEVEASRRNGLASVIVYPGLMFGPGDHHNTAKLIRSIKAGKVVASLPGGNNVVDVRDVGRGIVTILQQGVREGNYLLSGWNLTFDHIIRTIAAEVGARPPRMILPAGLRPLLYWTFWLAESLNRRELDLSASDTDSAFRFRYFDNSKAKRALGWEPAYTFEHTIADALVWMESGGIA</sequence>
<protein>
    <recommendedName>
        <fullName evidence="1">NAD-dependent epimerase/dehydratase domain-containing protein</fullName>
    </recommendedName>
</protein>
<dbReference type="InterPro" id="IPR001509">
    <property type="entry name" value="Epimerase_deHydtase"/>
</dbReference>
<dbReference type="SUPFAM" id="SSF51735">
    <property type="entry name" value="NAD(P)-binding Rossmann-fold domains"/>
    <property type="match status" value="1"/>
</dbReference>
<gene>
    <name evidence="2" type="ORF">METZ01_LOCUS1358</name>
</gene>
<feature type="domain" description="NAD-dependent epimerase/dehydratase" evidence="1">
    <location>
        <begin position="6"/>
        <end position="233"/>
    </location>
</feature>
<dbReference type="PANTHER" id="PTHR43245:SF55">
    <property type="entry name" value="NAD(P)-BINDING DOMAIN-CONTAINING PROTEIN"/>
    <property type="match status" value="1"/>
</dbReference>
<evidence type="ECO:0000259" key="1">
    <source>
        <dbReference type="Pfam" id="PF01370"/>
    </source>
</evidence>
<dbReference type="InterPro" id="IPR036291">
    <property type="entry name" value="NAD(P)-bd_dom_sf"/>
</dbReference>
<reference evidence="2" key="1">
    <citation type="submission" date="2018-05" db="EMBL/GenBank/DDBJ databases">
        <authorList>
            <person name="Lanie J.A."/>
            <person name="Ng W.-L."/>
            <person name="Kazmierczak K.M."/>
            <person name="Andrzejewski T.M."/>
            <person name="Davidsen T.M."/>
            <person name="Wayne K.J."/>
            <person name="Tettelin H."/>
            <person name="Glass J.I."/>
            <person name="Rusch D."/>
            <person name="Podicherti R."/>
            <person name="Tsui H.-C.T."/>
            <person name="Winkler M.E."/>
        </authorList>
    </citation>
    <scope>NUCLEOTIDE SEQUENCE</scope>
</reference>